<name>A0A7L9U7Y2_9BURK</name>
<dbReference type="RefSeq" id="WP_193687204.1">
    <property type="nucleotide sequence ID" value="NZ_CP062941.1"/>
</dbReference>
<proteinExistence type="predicted"/>
<gene>
    <name evidence="2" type="ORF">LPB04_02330</name>
</gene>
<sequence length="150" mass="16552">MFSAVKRLIPVLAVVGIMSLMTGCAVNRASATLSPGADLSAIKTAYVVKHDKDKNNINQLIKTKLESKGYVVTTGPEMPTPYATDISVTYIDKWMWDITMYMIELTINFRDPKSNFPIATGNSLHTSLTRKSPDEMVEEVLANIQSAPKK</sequence>
<dbReference type="EMBL" id="CP062941">
    <property type="protein sequence ID" value="QOL50186.1"/>
    <property type="molecule type" value="Genomic_DNA"/>
</dbReference>
<feature type="chain" id="PRO_5032770676" description="Lipoprotein" evidence="1">
    <location>
        <begin position="26"/>
        <end position="150"/>
    </location>
</feature>
<dbReference type="AlphaFoldDB" id="A0A7L9U7Y2"/>
<keyword evidence="3" id="KW-1185">Reference proteome</keyword>
<protein>
    <recommendedName>
        <fullName evidence="4">Lipoprotein</fullName>
    </recommendedName>
</protein>
<dbReference type="PROSITE" id="PS51257">
    <property type="entry name" value="PROKAR_LIPOPROTEIN"/>
    <property type="match status" value="1"/>
</dbReference>
<accession>A0A7L9U7Y2</accession>
<evidence type="ECO:0000313" key="2">
    <source>
        <dbReference type="EMBL" id="QOL50186.1"/>
    </source>
</evidence>
<dbReference type="KEGG" id="mlir:LPB04_02330"/>
<evidence type="ECO:0000313" key="3">
    <source>
        <dbReference type="Proteomes" id="UP000593875"/>
    </source>
</evidence>
<evidence type="ECO:0000256" key="1">
    <source>
        <dbReference type="SAM" id="SignalP"/>
    </source>
</evidence>
<evidence type="ECO:0008006" key="4">
    <source>
        <dbReference type="Google" id="ProtNLM"/>
    </source>
</evidence>
<dbReference type="Proteomes" id="UP000593875">
    <property type="component" value="Chromosome"/>
</dbReference>
<organism evidence="2 3">
    <name type="scientific">Massilia litorea</name>
    <dbReference type="NCBI Taxonomy" id="2769491"/>
    <lineage>
        <taxon>Bacteria</taxon>
        <taxon>Pseudomonadati</taxon>
        <taxon>Pseudomonadota</taxon>
        <taxon>Betaproteobacteria</taxon>
        <taxon>Burkholderiales</taxon>
        <taxon>Oxalobacteraceae</taxon>
        <taxon>Telluria group</taxon>
        <taxon>Massilia</taxon>
    </lineage>
</organism>
<reference evidence="2 3" key="1">
    <citation type="submission" date="2020-10" db="EMBL/GenBank/DDBJ databases">
        <title>Genome sequencing of Massilia sp. LPB0304.</title>
        <authorList>
            <person name="Kim J."/>
        </authorList>
    </citation>
    <scope>NUCLEOTIDE SEQUENCE [LARGE SCALE GENOMIC DNA]</scope>
    <source>
        <strain evidence="2 3">LPB0304</strain>
    </source>
</reference>
<feature type="signal peptide" evidence="1">
    <location>
        <begin position="1"/>
        <end position="25"/>
    </location>
</feature>
<keyword evidence="1" id="KW-0732">Signal</keyword>